<organism evidence="5 6">
    <name type="scientific">Dictyobacter formicarum</name>
    <dbReference type="NCBI Taxonomy" id="2778368"/>
    <lineage>
        <taxon>Bacteria</taxon>
        <taxon>Bacillati</taxon>
        <taxon>Chloroflexota</taxon>
        <taxon>Ktedonobacteria</taxon>
        <taxon>Ktedonobacterales</taxon>
        <taxon>Dictyobacteraceae</taxon>
        <taxon>Dictyobacter</taxon>
    </lineage>
</organism>
<comment type="caution">
    <text evidence="5">The sequence shown here is derived from an EMBL/GenBank/DDBJ whole genome shotgun (WGS) entry which is preliminary data.</text>
</comment>
<evidence type="ECO:0000256" key="3">
    <source>
        <dbReference type="ARBA" id="ARBA00023295"/>
    </source>
</evidence>
<dbReference type="SUPFAM" id="SSF51445">
    <property type="entry name" value="(Trans)glycosidases"/>
    <property type="match status" value="1"/>
</dbReference>
<dbReference type="InterPro" id="IPR001360">
    <property type="entry name" value="Glyco_hydro_1"/>
</dbReference>
<dbReference type="Gene3D" id="3.20.20.80">
    <property type="entry name" value="Glycosidases"/>
    <property type="match status" value="1"/>
</dbReference>
<evidence type="ECO:0000313" key="6">
    <source>
        <dbReference type="Proteomes" id="UP000635565"/>
    </source>
</evidence>
<comment type="similarity">
    <text evidence="1 4">Belongs to the glycosyl hydrolase 1 family.</text>
</comment>
<evidence type="ECO:0000313" key="5">
    <source>
        <dbReference type="EMBL" id="GHO89752.1"/>
    </source>
</evidence>
<dbReference type="PANTHER" id="PTHR10353">
    <property type="entry name" value="GLYCOSYL HYDROLASE"/>
    <property type="match status" value="1"/>
</dbReference>
<keyword evidence="3" id="KW-0326">Glycosidase</keyword>
<dbReference type="Pfam" id="PF00232">
    <property type="entry name" value="Glyco_hydro_1"/>
    <property type="match status" value="1"/>
</dbReference>
<sequence length="58" mass="7016">MREHIDAIGRSIQQSDSMPIRGFFAWSLLDNYEWAERYSKRFGLVYIDYDTLTRIVKR</sequence>
<accession>A0ABQ3VV43</accession>
<proteinExistence type="inferred from homology"/>
<evidence type="ECO:0008006" key="7">
    <source>
        <dbReference type="Google" id="ProtNLM"/>
    </source>
</evidence>
<gene>
    <name evidence="5" type="ORF">KSZ_77580</name>
</gene>
<dbReference type="PANTHER" id="PTHR10353:SF36">
    <property type="entry name" value="LP05116P"/>
    <property type="match status" value="1"/>
</dbReference>
<reference evidence="5 6" key="1">
    <citation type="journal article" date="2021" name="Int. J. Syst. Evol. Microbiol.">
        <title>Reticulibacter mediterranei gen. nov., sp. nov., within the new family Reticulibacteraceae fam. nov., and Ktedonospora formicarum gen. nov., sp. nov., Ktedonobacter robiniae sp. nov., Dictyobacter formicarum sp. nov. and Dictyobacter arantiisoli sp. nov., belonging to the class Ktedonobacteria.</title>
        <authorList>
            <person name="Yabe S."/>
            <person name="Zheng Y."/>
            <person name="Wang C.M."/>
            <person name="Sakai Y."/>
            <person name="Abe K."/>
            <person name="Yokota A."/>
            <person name="Donadio S."/>
            <person name="Cavaletti L."/>
            <person name="Monciardini P."/>
        </authorList>
    </citation>
    <scope>NUCLEOTIDE SEQUENCE [LARGE SCALE GENOMIC DNA]</scope>
    <source>
        <strain evidence="5 6">SOSP1-9</strain>
    </source>
</reference>
<keyword evidence="2" id="KW-0378">Hydrolase</keyword>
<dbReference type="PRINTS" id="PR00131">
    <property type="entry name" value="GLHYDRLASE1"/>
</dbReference>
<evidence type="ECO:0000256" key="2">
    <source>
        <dbReference type="ARBA" id="ARBA00022801"/>
    </source>
</evidence>
<dbReference type="Proteomes" id="UP000635565">
    <property type="component" value="Unassembled WGS sequence"/>
</dbReference>
<evidence type="ECO:0000256" key="1">
    <source>
        <dbReference type="ARBA" id="ARBA00010838"/>
    </source>
</evidence>
<dbReference type="InterPro" id="IPR017853">
    <property type="entry name" value="GH"/>
</dbReference>
<keyword evidence="6" id="KW-1185">Reference proteome</keyword>
<dbReference type="EMBL" id="BNJJ01000044">
    <property type="protein sequence ID" value="GHO89752.1"/>
    <property type="molecule type" value="Genomic_DNA"/>
</dbReference>
<protein>
    <recommendedName>
        <fullName evidence="7">Glycosyl hydrolase family protein</fullName>
    </recommendedName>
</protein>
<name>A0ABQ3VV43_9CHLR</name>
<evidence type="ECO:0000256" key="4">
    <source>
        <dbReference type="RuleBase" id="RU003690"/>
    </source>
</evidence>